<evidence type="ECO:0008006" key="4">
    <source>
        <dbReference type="Google" id="ProtNLM"/>
    </source>
</evidence>
<sequence>MCATAIFAIVISFTTQVLSPTSHTILQAVTRIAATSRTQCPCATSLRGASQDTLAAAASCDATSSTCEYCHVSVP</sequence>
<accession>A0A0F7S1H6</accession>
<feature type="signal peptide" evidence="1">
    <location>
        <begin position="1"/>
        <end position="19"/>
    </location>
</feature>
<evidence type="ECO:0000313" key="2">
    <source>
        <dbReference type="EMBL" id="CDS01164.1"/>
    </source>
</evidence>
<dbReference type="AlphaFoldDB" id="A0A0F7S1H6"/>
<organism evidence="2 3">
    <name type="scientific">Sporisorium scitamineum</name>
    <dbReference type="NCBI Taxonomy" id="49012"/>
    <lineage>
        <taxon>Eukaryota</taxon>
        <taxon>Fungi</taxon>
        <taxon>Dikarya</taxon>
        <taxon>Basidiomycota</taxon>
        <taxon>Ustilaginomycotina</taxon>
        <taxon>Ustilaginomycetes</taxon>
        <taxon>Ustilaginales</taxon>
        <taxon>Ustilaginaceae</taxon>
        <taxon>Sporisorium</taxon>
    </lineage>
</organism>
<protein>
    <recommendedName>
        <fullName evidence="4">Secreted protein</fullName>
    </recommendedName>
</protein>
<proteinExistence type="predicted"/>
<evidence type="ECO:0000313" key="3">
    <source>
        <dbReference type="Proteomes" id="UP000242770"/>
    </source>
</evidence>
<name>A0A0F7S1H6_9BASI</name>
<keyword evidence="1" id="KW-0732">Signal</keyword>
<feature type="chain" id="PRO_5002521548" description="Secreted protein" evidence="1">
    <location>
        <begin position="20"/>
        <end position="75"/>
    </location>
</feature>
<evidence type="ECO:0000256" key="1">
    <source>
        <dbReference type="SAM" id="SignalP"/>
    </source>
</evidence>
<reference evidence="3" key="1">
    <citation type="submission" date="2014-06" db="EMBL/GenBank/DDBJ databases">
        <authorList>
            <person name="Berkman P.J."/>
        </authorList>
    </citation>
    <scope>NUCLEOTIDE SEQUENCE [LARGE SCALE GENOMIC DNA]</scope>
</reference>
<dbReference type="Proteomes" id="UP000242770">
    <property type="component" value="Unassembled WGS sequence"/>
</dbReference>
<gene>
    <name evidence="2" type="primary">SSCI60050.1</name>
</gene>
<keyword evidence="3" id="KW-1185">Reference proteome</keyword>
<dbReference type="EMBL" id="CCFA01003599">
    <property type="protein sequence ID" value="CDS01164.1"/>
    <property type="molecule type" value="Genomic_DNA"/>
</dbReference>